<dbReference type="STRING" id="1612202.SAMN05421734_11232"/>
<evidence type="ECO:0000313" key="9">
    <source>
        <dbReference type="EMBL" id="SDC58282.1"/>
    </source>
</evidence>
<dbReference type="EMBL" id="FMYI01000012">
    <property type="protein sequence ID" value="SDC58282.1"/>
    <property type="molecule type" value="Genomic_DNA"/>
</dbReference>
<proteinExistence type="inferred from homology"/>
<reference evidence="10" key="1">
    <citation type="submission" date="2016-09" db="EMBL/GenBank/DDBJ databases">
        <authorList>
            <person name="Varghese N."/>
            <person name="Submissions S."/>
        </authorList>
    </citation>
    <scope>NUCLEOTIDE SEQUENCE [LARGE SCALE GENOMIC DNA]</scope>
    <source>
        <strain evidence="10">S5</strain>
    </source>
</reference>
<dbReference type="GO" id="GO:0009424">
    <property type="term" value="C:bacterial-type flagellum hook"/>
    <property type="evidence" value="ECO:0007669"/>
    <property type="project" value="UniProtKB-UniRule"/>
</dbReference>
<dbReference type="InterPro" id="IPR003481">
    <property type="entry name" value="FliD_N"/>
</dbReference>
<sequence>MRIGGMASGMDIDGIMEDLMAAERLPLDKMEQDRTKIEWEQDAYREVNAKFADLDQMMLDMRLSRNYNSKQATTSNDAISATANSSAPEGSFELSVETLASNAVYSSQDEDGNGTGISVDSNDKIDPSKPIADQLEKLGIDDFNETIKFTSYHEGEPDGKEYEIEISDEDSLNDVLTKITRGDNGVSAFYDVQTDSVIMERTEAGAYNDGDEIVFEDNSFFTDVLKLKESRPGTDAEFTYNGVELSSKTNSTTLNNIEYTFNDVTDGTFVNVTNDTEETFDMIMEFVDKYNDLVEDVNGRLREPSNRDYPPLTEAQKNDMSEREIELWEEQAQSGLLRGDSILSGSLSQMRQAWSSSVDNDGPYSHFSEIGIMTTANYLDGGRLQVDEDQLREALSEDADGVHRLFSNSSDDEGRGIINRLDDVVDNTRSRIDSRAGRATQQPHQYTLGREMRNIDNRMESFQRRLQQTEDRYWNQFSAMERAISEMNNQYSQMMSQLGQPM</sequence>
<keyword evidence="3" id="KW-0175">Coiled coil</keyword>
<dbReference type="Pfam" id="PF07195">
    <property type="entry name" value="FliD_C"/>
    <property type="match status" value="1"/>
</dbReference>
<feature type="domain" description="Flagellar hook-associated protein 2 C-terminal" evidence="8">
    <location>
        <begin position="233"/>
        <end position="489"/>
    </location>
</feature>
<keyword evidence="5" id="KW-0964">Secreted</keyword>
<accession>A0A1G6MRY6</accession>
<dbReference type="AlphaFoldDB" id="A0A1G6MRY6"/>
<evidence type="ECO:0000256" key="6">
    <source>
        <dbReference type="SAM" id="MobiDB-lite"/>
    </source>
</evidence>
<evidence type="ECO:0000259" key="7">
    <source>
        <dbReference type="Pfam" id="PF02465"/>
    </source>
</evidence>
<evidence type="ECO:0000256" key="1">
    <source>
        <dbReference type="ARBA" id="ARBA00009764"/>
    </source>
</evidence>
<evidence type="ECO:0000256" key="4">
    <source>
        <dbReference type="ARBA" id="ARBA00023143"/>
    </source>
</evidence>
<name>A0A1G6MRY6_9BACI</name>
<keyword evidence="4 5" id="KW-0975">Bacterial flagellum</keyword>
<evidence type="ECO:0000256" key="3">
    <source>
        <dbReference type="ARBA" id="ARBA00023054"/>
    </source>
</evidence>
<dbReference type="PANTHER" id="PTHR30288">
    <property type="entry name" value="FLAGELLAR CAP/ASSEMBLY PROTEIN FLID"/>
    <property type="match status" value="1"/>
</dbReference>
<dbReference type="GO" id="GO:0009421">
    <property type="term" value="C:bacterial-type flagellum filament cap"/>
    <property type="evidence" value="ECO:0007669"/>
    <property type="project" value="InterPro"/>
</dbReference>
<dbReference type="GO" id="GO:0071973">
    <property type="term" value="P:bacterial-type flagellum-dependent cell motility"/>
    <property type="evidence" value="ECO:0007669"/>
    <property type="project" value="TreeGrafter"/>
</dbReference>
<evidence type="ECO:0000259" key="8">
    <source>
        <dbReference type="Pfam" id="PF07195"/>
    </source>
</evidence>
<organism evidence="9 10">
    <name type="scientific">Pelagirhabdus alkalitolerans</name>
    <dbReference type="NCBI Taxonomy" id="1612202"/>
    <lineage>
        <taxon>Bacteria</taxon>
        <taxon>Bacillati</taxon>
        <taxon>Bacillota</taxon>
        <taxon>Bacilli</taxon>
        <taxon>Bacillales</taxon>
        <taxon>Bacillaceae</taxon>
        <taxon>Pelagirhabdus</taxon>
    </lineage>
</organism>
<evidence type="ECO:0000313" key="10">
    <source>
        <dbReference type="Proteomes" id="UP000242949"/>
    </source>
</evidence>
<dbReference type="InterPro" id="IPR010809">
    <property type="entry name" value="FliD_C"/>
</dbReference>
<keyword evidence="10" id="KW-1185">Reference proteome</keyword>
<comment type="similarity">
    <text evidence="1 5">Belongs to the FliD family.</text>
</comment>
<dbReference type="InterPro" id="IPR040026">
    <property type="entry name" value="FliD"/>
</dbReference>
<comment type="subunit">
    <text evidence="2 5">Homopentamer.</text>
</comment>
<dbReference type="PANTHER" id="PTHR30288:SF0">
    <property type="entry name" value="FLAGELLAR HOOK-ASSOCIATED PROTEIN 2"/>
    <property type="match status" value="1"/>
</dbReference>
<dbReference type="Proteomes" id="UP000242949">
    <property type="component" value="Unassembled WGS sequence"/>
</dbReference>
<evidence type="ECO:0000256" key="2">
    <source>
        <dbReference type="ARBA" id="ARBA00011255"/>
    </source>
</evidence>
<gene>
    <name evidence="9" type="ORF">SAMN05421734_11232</name>
</gene>
<comment type="subcellular location">
    <subcellularLocation>
        <location evidence="5">Secreted</location>
    </subcellularLocation>
    <subcellularLocation>
        <location evidence="5">Bacterial flagellum</location>
    </subcellularLocation>
</comment>
<dbReference type="GO" id="GO:0005576">
    <property type="term" value="C:extracellular region"/>
    <property type="evidence" value="ECO:0007669"/>
    <property type="project" value="UniProtKB-SubCell"/>
</dbReference>
<dbReference type="OrthoDB" id="9776025at2"/>
<keyword evidence="9" id="KW-0282">Flagellum</keyword>
<comment type="function">
    <text evidence="5">Required for morphogenesis and for the elongation of the flagellar filament by facilitating polymerization of the flagellin monomers at the tip of growing filament. Forms a capping structure, which prevents flagellin subunits (transported through the central channel of the flagellum) from leaking out without polymerization at the distal end.</text>
</comment>
<protein>
    <recommendedName>
        <fullName evidence="5">Flagellar hook-associated protein 2</fullName>
        <shortName evidence="5">HAP2</shortName>
    </recommendedName>
    <alternativeName>
        <fullName evidence="5">Flagellar cap protein</fullName>
    </alternativeName>
</protein>
<dbReference type="RefSeq" id="WP_090797077.1">
    <property type="nucleotide sequence ID" value="NZ_FMYI01000012.1"/>
</dbReference>
<keyword evidence="9" id="KW-0969">Cilium</keyword>
<feature type="region of interest" description="Disordered" evidence="6">
    <location>
        <begin position="106"/>
        <end position="127"/>
    </location>
</feature>
<dbReference type="Pfam" id="PF02465">
    <property type="entry name" value="FliD_N"/>
    <property type="match status" value="1"/>
</dbReference>
<dbReference type="GO" id="GO:0007155">
    <property type="term" value="P:cell adhesion"/>
    <property type="evidence" value="ECO:0007669"/>
    <property type="project" value="InterPro"/>
</dbReference>
<dbReference type="NCBIfam" id="NF005833">
    <property type="entry name" value="PRK07737.1"/>
    <property type="match status" value="1"/>
</dbReference>
<feature type="domain" description="Flagellar hook-associated protein 2 N-terminal" evidence="7">
    <location>
        <begin position="8"/>
        <end position="102"/>
    </location>
</feature>
<evidence type="ECO:0000256" key="5">
    <source>
        <dbReference type="RuleBase" id="RU362066"/>
    </source>
</evidence>
<keyword evidence="9" id="KW-0966">Cell projection</keyword>